<dbReference type="CDD" id="cd03392">
    <property type="entry name" value="PAP2_like_2"/>
    <property type="match status" value="1"/>
</dbReference>
<proteinExistence type="predicted"/>
<dbReference type="Pfam" id="PF01569">
    <property type="entry name" value="PAP2"/>
    <property type="match status" value="1"/>
</dbReference>
<keyword evidence="1" id="KW-1133">Transmembrane helix</keyword>
<feature type="transmembrane region" description="Helical" evidence="1">
    <location>
        <begin position="83"/>
        <end position="102"/>
    </location>
</feature>
<dbReference type="PANTHER" id="PTHR14969">
    <property type="entry name" value="SPHINGOSINE-1-PHOSPHATE PHOSPHOHYDROLASE"/>
    <property type="match status" value="1"/>
</dbReference>
<dbReference type="PANTHER" id="PTHR14969:SF13">
    <property type="entry name" value="AT30094P"/>
    <property type="match status" value="1"/>
</dbReference>
<feature type="transmembrane region" description="Helical" evidence="1">
    <location>
        <begin position="109"/>
        <end position="130"/>
    </location>
</feature>
<keyword evidence="1" id="KW-0472">Membrane</keyword>
<dbReference type="RefSeq" id="WP_166283260.1">
    <property type="nucleotide sequence ID" value="NZ_JTHE03000098.1"/>
</dbReference>
<dbReference type="InterPro" id="IPR000326">
    <property type="entry name" value="PAP2/HPO"/>
</dbReference>
<dbReference type="AlphaFoldDB" id="A0ABD4T7I6"/>
<comment type="caution">
    <text evidence="3">The sequence shown here is derived from an EMBL/GenBank/DDBJ whole genome shotgun (WGS) entry which is preliminary data.</text>
</comment>
<feature type="transmembrane region" description="Helical" evidence="1">
    <location>
        <begin position="205"/>
        <end position="223"/>
    </location>
</feature>
<dbReference type="Proteomes" id="UP000031561">
    <property type="component" value="Unassembled WGS sequence"/>
</dbReference>
<dbReference type="InterPro" id="IPR036938">
    <property type="entry name" value="PAP2/HPO_sf"/>
</dbReference>
<reference evidence="3 4" key="1">
    <citation type="journal article" date="2015" name="Genome Announc.">
        <title>Draft Genome Sequence of Filamentous Marine Cyanobacterium Lyngbya confervoides Strain BDU141951.</title>
        <authorList>
            <person name="Chandrababunaidu M.M."/>
            <person name="Sen D."/>
            <person name="Tripathy S."/>
        </authorList>
    </citation>
    <scope>NUCLEOTIDE SEQUENCE [LARGE SCALE GENOMIC DNA]</scope>
    <source>
        <strain evidence="3 4">BDU141951</strain>
    </source>
</reference>
<keyword evidence="1" id="KW-0812">Transmembrane</keyword>
<feature type="domain" description="Phosphatidic acid phosphatase type 2/haloperoxidase" evidence="2">
    <location>
        <begin position="109"/>
        <end position="220"/>
    </location>
</feature>
<dbReference type="Gene3D" id="1.20.144.10">
    <property type="entry name" value="Phosphatidic acid phosphatase type 2/haloperoxidase"/>
    <property type="match status" value="2"/>
</dbReference>
<accession>A0ABD4T7I6</accession>
<dbReference type="SMART" id="SM00014">
    <property type="entry name" value="acidPPc"/>
    <property type="match status" value="1"/>
</dbReference>
<evidence type="ECO:0000259" key="2">
    <source>
        <dbReference type="SMART" id="SM00014"/>
    </source>
</evidence>
<name>A0ABD4T7I6_9CYAN</name>
<protein>
    <submittedName>
        <fullName evidence="3">Phosphatase PAP2 family protein</fullName>
    </submittedName>
</protein>
<dbReference type="EMBL" id="JTHE03000098">
    <property type="protein sequence ID" value="MCM1984479.1"/>
    <property type="molecule type" value="Genomic_DNA"/>
</dbReference>
<feature type="transmembrane region" description="Helical" evidence="1">
    <location>
        <begin position="23"/>
        <end position="43"/>
    </location>
</feature>
<evidence type="ECO:0000313" key="3">
    <source>
        <dbReference type="EMBL" id="MCM1984479.1"/>
    </source>
</evidence>
<sequence length="250" mass="27977">MKDAGENLVTHGVTRLHLTLKPLIATLGFGGLLVCLGTLIGIAKLSNEVLEQESFRFDTTLLLAIHRWASPDLDRIMQAITQLGNPGFVVPLTGICLLGLWWRHRRHEAYVLTICALGGAILSTGLKLVFSKPRPQLWTPVIHEITYSYPSGHALGSMVLYGFLAYLCARRYPRWRVLVYSIVSILILAIGLSRLYLGVHWPSDVIGGYGIGFLWLYICTRLAELPWQRSCGEQQKLQATRSLPPHNHEL</sequence>
<evidence type="ECO:0000256" key="1">
    <source>
        <dbReference type="SAM" id="Phobius"/>
    </source>
</evidence>
<dbReference type="SUPFAM" id="SSF48317">
    <property type="entry name" value="Acid phosphatase/Vanadium-dependent haloperoxidase"/>
    <property type="match status" value="1"/>
</dbReference>
<feature type="transmembrane region" description="Helical" evidence="1">
    <location>
        <begin position="177"/>
        <end position="199"/>
    </location>
</feature>
<keyword evidence="4" id="KW-1185">Reference proteome</keyword>
<evidence type="ECO:0000313" key="4">
    <source>
        <dbReference type="Proteomes" id="UP000031561"/>
    </source>
</evidence>
<gene>
    <name evidence="3" type="ORF">QQ91_0016775</name>
</gene>
<feature type="transmembrane region" description="Helical" evidence="1">
    <location>
        <begin position="150"/>
        <end position="168"/>
    </location>
</feature>
<organism evidence="3 4">
    <name type="scientific">Lyngbya confervoides BDU141951</name>
    <dbReference type="NCBI Taxonomy" id="1574623"/>
    <lineage>
        <taxon>Bacteria</taxon>
        <taxon>Bacillati</taxon>
        <taxon>Cyanobacteriota</taxon>
        <taxon>Cyanophyceae</taxon>
        <taxon>Oscillatoriophycideae</taxon>
        <taxon>Oscillatoriales</taxon>
        <taxon>Microcoleaceae</taxon>
        <taxon>Lyngbya</taxon>
    </lineage>
</organism>